<evidence type="ECO:0000259" key="14">
    <source>
        <dbReference type="PROSITE" id="PS50011"/>
    </source>
</evidence>
<dbReference type="EMBL" id="AWWV01012487">
    <property type="protein sequence ID" value="OMO66843.1"/>
    <property type="molecule type" value="Genomic_DNA"/>
</dbReference>
<keyword evidence="6 13" id="KW-0732">Signal</keyword>
<dbReference type="AlphaFoldDB" id="A0A1R3H998"/>
<proteinExistence type="inferred from homology"/>
<dbReference type="Pfam" id="PF00560">
    <property type="entry name" value="LRR_1"/>
    <property type="match status" value="6"/>
</dbReference>
<organism evidence="15 16">
    <name type="scientific">Corchorus capsularis</name>
    <name type="common">Jute</name>
    <dbReference type="NCBI Taxonomy" id="210143"/>
    <lineage>
        <taxon>Eukaryota</taxon>
        <taxon>Viridiplantae</taxon>
        <taxon>Streptophyta</taxon>
        <taxon>Embryophyta</taxon>
        <taxon>Tracheophyta</taxon>
        <taxon>Spermatophyta</taxon>
        <taxon>Magnoliopsida</taxon>
        <taxon>eudicotyledons</taxon>
        <taxon>Gunneridae</taxon>
        <taxon>Pentapetalae</taxon>
        <taxon>rosids</taxon>
        <taxon>malvids</taxon>
        <taxon>Malvales</taxon>
        <taxon>Malvaceae</taxon>
        <taxon>Grewioideae</taxon>
        <taxon>Apeibeae</taxon>
        <taxon>Corchorus</taxon>
    </lineage>
</organism>
<accession>A0A1R3H998</accession>
<keyword evidence="9 12" id="KW-0472">Membrane</keyword>
<dbReference type="OMA" id="NPCRWDG"/>
<dbReference type="InterPro" id="IPR013210">
    <property type="entry name" value="LRR_N_plant-typ"/>
</dbReference>
<comment type="caution">
    <text evidence="15">The sequence shown here is derived from an EMBL/GenBank/DDBJ whole genome shotgun (WGS) entry which is preliminary data.</text>
</comment>
<feature type="domain" description="Protein kinase" evidence="14">
    <location>
        <begin position="679"/>
        <end position="925"/>
    </location>
</feature>
<dbReference type="SUPFAM" id="SSF52047">
    <property type="entry name" value="RNI-like"/>
    <property type="match status" value="1"/>
</dbReference>
<sequence>MGSFIYSESQSRLCVLIHVLLCLCPFVLSQQLSSNQTNVMISVSKQLGIENSSWDAAKVPNPCNWKGVTCRSPRNDSIVSVSLSGFGLSNSSFLPMLCQIDSLEILDCSNNSLPSIPDEFFSSCGGIIGLKRLNFSKNKLGGSLPSFQNFRALEFLDFSFNLLSGTIDSQLHNLVSLKSLSLSFNQFNGSIPSGLGENKLLEELQLSVNNFAGSIPPEILTYPNLVRIDLSSNKLSGGVPQSIGNLTKLEVLILSSNQLTGVIPATLADITTLQRFSANQNQFVGSIPSNITKFVKILDLSYNNLDGTIPGDFLLPSNLQTVDLSYNKLEGPMPESLSPSLVRIRLGSNSLSGPIPFQSFASLENLMYLELENNSFTGMIPPEIGSCPKLALLNLAQNQLNGSLPVELVNLTGLQVLRLQQNKLGGEIPGDIGQWSKLSVLNISWNSFNGTIPSSIANCASLVNLNLQGNNLSGSIPDTVSNLKTLLELQLGDNELSGRIPSMPPSLQISLNLSTNHFQGTIPKTLSDLPNLEILDLSNNIFSGEIPGFLTSLFSLTQLILSNNQLSGVIPNFSKHVSLSTSGNPQLKNATNNTPPSSNRKKPIAVTIVITLAAAVLAVGVVAIVFLLISRRYYKVNDAQSQSSEQLSPPQLVMQGNLLTANGIHRSNIDFTKAMEVVASPTNIVLKTRFSTYYKAIMPSGASYYLKKLNWSDKIFQLGSHDKFEQELEVLGKLSNSNVMIPLAYVLTVDSAYLFYEFAPKGTLYDALHGSLKSSLDWASRYSIAVGVAQGLVFLHGCAPSPILLLDLSSRSIMLKSLKEPQVGDIELCKVIDPSKSTGSLSTVAGSVGYIPPVSQGTELAKWVLANSVRPDKRDHLLDFNISRTSLVIRNQMLAVLKVALACVSVSPEARPKMKSVLRMILNAR</sequence>
<dbReference type="PANTHER" id="PTHR27000:SF14">
    <property type="entry name" value="F12K21.25"/>
    <property type="match status" value="1"/>
</dbReference>
<evidence type="ECO:0000256" key="6">
    <source>
        <dbReference type="ARBA" id="ARBA00022729"/>
    </source>
</evidence>
<dbReference type="InterPro" id="IPR001611">
    <property type="entry name" value="Leu-rich_rpt"/>
</dbReference>
<evidence type="ECO:0000256" key="11">
    <source>
        <dbReference type="ARBA" id="ARBA00023180"/>
    </source>
</evidence>
<dbReference type="GO" id="GO:0004672">
    <property type="term" value="F:protein kinase activity"/>
    <property type="evidence" value="ECO:0007669"/>
    <property type="project" value="InterPro"/>
</dbReference>
<dbReference type="PROSITE" id="PS51450">
    <property type="entry name" value="LRR"/>
    <property type="match status" value="1"/>
</dbReference>
<keyword evidence="7" id="KW-0677">Repeat</keyword>
<evidence type="ECO:0000256" key="3">
    <source>
        <dbReference type="ARBA" id="ARBA00009592"/>
    </source>
</evidence>
<dbReference type="FunFam" id="3.80.10.10:FF:000512">
    <property type="entry name" value="Leucine-rich repeat receptor-like serine/threonine-protein kinase BAM3"/>
    <property type="match status" value="1"/>
</dbReference>
<comment type="subcellular location">
    <subcellularLocation>
        <location evidence="1">Cell membrane</location>
        <topology evidence="1">Single-pass membrane protein</topology>
    </subcellularLocation>
    <subcellularLocation>
        <location evidence="2">Membrane</location>
        <topology evidence="2">Single-pass type I membrane protein</topology>
    </subcellularLocation>
</comment>
<keyword evidence="16" id="KW-1185">Reference proteome</keyword>
<keyword evidence="8 12" id="KW-1133">Transmembrane helix</keyword>
<protein>
    <recommendedName>
        <fullName evidence="14">Protein kinase domain-containing protein</fullName>
    </recommendedName>
</protein>
<dbReference type="GO" id="GO:0005524">
    <property type="term" value="F:ATP binding"/>
    <property type="evidence" value="ECO:0007669"/>
    <property type="project" value="InterPro"/>
</dbReference>
<dbReference type="InterPro" id="IPR032675">
    <property type="entry name" value="LRR_dom_sf"/>
</dbReference>
<dbReference type="GO" id="GO:0005886">
    <property type="term" value="C:plasma membrane"/>
    <property type="evidence" value="ECO:0007669"/>
    <property type="project" value="UniProtKB-SubCell"/>
</dbReference>
<name>A0A1R3H998_COCAP</name>
<dbReference type="PANTHER" id="PTHR27000">
    <property type="entry name" value="LEUCINE-RICH REPEAT RECEPTOR-LIKE PROTEIN KINASE FAMILY PROTEIN-RELATED"/>
    <property type="match status" value="1"/>
</dbReference>
<gene>
    <name evidence="15" type="ORF">CCACVL1_20970</name>
</gene>
<dbReference type="Pfam" id="PF23598">
    <property type="entry name" value="LRR_14"/>
    <property type="match status" value="1"/>
</dbReference>
<dbReference type="SUPFAM" id="SSF56112">
    <property type="entry name" value="Protein kinase-like (PK-like)"/>
    <property type="match status" value="1"/>
</dbReference>
<dbReference type="Gene3D" id="1.10.510.10">
    <property type="entry name" value="Transferase(Phosphotransferase) domain 1"/>
    <property type="match status" value="1"/>
</dbReference>
<dbReference type="SMART" id="SM00369">
    <property type="entry name" value="LRR_TYP"/>
    <property type="match status" value="7"/>
</dbReference>
<evidence type="ECO:0000256" key="8">
    <source>
        <dbReference type="ARBA" id="ARBA00022989"/>
    </source>
</evidence>
<comment type="similarity">
    <text evidence="3">Belongs to the RLP family.</text>
</comment>
<evidence type="ECO:0000256" key="10">
    <source>
        <dbReference type="ARBA" id="ARBA00023170"/>
    </source>
</evidence>
<dbReference type="Proteomes" id="UP000188268">
    <property type="component" value="Unassembled WGS sequence"/>
</dbReference>
<dbReference type="OrthoDB" id="996011at2759"/>
<dbReference type="FunFam" id="3.80.10.10:FF:000095">
    <property type="entry name" value="LRR receptor-like serine/threonine-protein kinase GSO1"/>
    <property type="match status" value="1"/>
</dbReference>
<keyword evidence="4" id="KW-0433">Leucine-rich repeat</keyword>
<dbReference type="Gramene" id="OMO66843">
    <property type="protein sequence ID" value="OMO66843"/>
    <property type="gene ID" value="CCACVL1_20970"/>
</dbReference>
<evidence type="ECO:0000256" key="5">
    <source>
        <dbReference type="ARBA" id="ARBA00022692"/>
    </source>
</evidence>
<keyword evidence="10" id="KW-0675">Receptor</keyword>
<evidence type="ECO:0000256" key="7">
    <source>
        <dbReference type="ARBA" id="ARBA00022737"/>
    </source>
</evidence>
<evidence type="ECO:0000256" key="9">
    <source>
        <dbReference type="ARBA" id="ARBA00023136"/>
    </source>
</evidence>
<dbReference type="FunFam" id="3.30.200.20:FF:000454">
    <property type="entry name" value="Leucine-rich repeat receptor-like tyrosine-protein kinase PXC3"/>
    <property type="match status" value="1"/>
</dbReference>
<dbReference type="InterPro" id="IPR000719">
    <property type="entry name" value="Prot_kinase_dom"/>
</dbReference>
<evidence type="ECO:0000313" key="15">
    <source>
        <dbReference type="EMBL" id="OMO66843.1"/>
    </source>
</evidence>
<dbReference type="Pfam" id="PF07714">
    <property type="entry name" value="PK_Tyr_Ser-Thr"/>
    <property type="match status" value="1"/>
</dbReference>
<dbReference type="FunFam" id="3.80.10.10:FF:000041">
    <property type="entry name" value="LRR receptor-like serine/threonine-protein kinase ERECTA"/>
    <property type="match status" value="1"/>
</dbReference>
<evidence type="ECO:0000313" key="16">
    <source>
        <dbReference type="Proteomes" id="UP000188268"/>
    </source>
</evidence>
<feature type="chain" id="PRO_5012028778" description="Protein kinase domain-containing protein" evidence="13">
    <location>
        <begin position="30"/>
        <end position="925"/>
    </location>
</feature>
<keyword evidence="11" id="KW-0325">Glycoprotein</keyword>
<evidence type="ECO:0000256" key="12">
    <source>
        <dbReference type="SAM" id="Phobius"/>
    </source>
</evidence>
<dbReference type="InterPro" id="IPR011009">
    <property type="entry name" value="Kinase-like_dom_sf"/>
</dbReference>
<evidence type="ECO:0000256" key="2">
    <source>
        <dbReference type="ARBA" id="ARBA00004479"/>
    </source>
</evidence>
<dbReference type="Gene3D" id="3.80.10.10">
    <property type="entry name" value="Ribonuclease Inhibitor"/>
    <property type="match status" value="3"/>
</dbReference>
<keyword evidence="5 12" id="KW-0812">Transmembrane</keyword>
<dbReference type="Pfam" id="PF08263">
    <property type="entry name" value="LRRNT_2"/>
    <property type="match status" value="1"/>
</dbReference>
<dbReference type="SUPFAM" id="SSF52058">
    <property type="entry name" value="L domain-like"/>
    <property type="match status" value="1"/>
</dbReference>
<feature type="signal peptide" evidence="13">
    <location>
        <begin position="1"/>
        <end position="29"/>
    </location>
</feature>
<dbReference type="InterPro" id="IPR001245">
    <property type="entry name" value="Ser-Thr/Tyr_kinase_cat_dom"/>
</dbReference>
<evidence type="ECO:0000256" key="1">
    <source>
        <dbReference type="ARBA" id="ARBA00004162"/>
    </source>
</evidence>
<feature type="transmembrane region" description="Helical" evidence="12">
    <location>
        <begin position="604"/>
        <end position="629"/>
    </location>
</feature>
<dbReference type="STRING" id="210143.A0A1R3H998"/>
<dbReference type="InterPro" id="IPR003591">
    <property type="entry name" value="Leu-rich_rpt_typical-subtyp"/>
</dbReference>
<dbReference type="InterPro" id="IPR055414">
    <property type="entry name" value="LRR_R13L4/SHOC2-like"/>
</dbReference>
<evidence type="ECO:0000256" key="4">
    <source>
        <dbReference type="ARBA" id="ARBA00022614"/>
    </source>
</evidence>
<evidence type="ECO:0000256" key="13">
    <source>
        <dbReference type="SAM" id="SignalP"/>
    </source>
</evidence>
<dbReference type="PROSITE" id="PS50011">
    <property type="entry name" value="PROTEIN_KINASE_DOM"/>
    <property type="match status" value="1"/>
</dbReference>
<reference evidence="15 16" key="1">
    <citation type="submission" date="2013-09" db="EMBL/GenBank/DDBJ databases">
        <title>Corchorus capsularis genome sequencing.</title>
        <authorList>
            <person name="Alam M."/>
            <person name="Haque M.S."/>
            <person name="Islam M.S."/>
            <person name="Emdad E.M."/>
            <person name="Islam M.M."/>
            <person name="Ahmed B."/>
            <person name="Halim A."/>
            <person name="Hossen Q.M.M."/>
            <person name="Hossain M.Z."/>
            <person name="Ahmed R."/>
            <person name="Khan M.M."/>
            <person name="Islam R."/>
            <person name="Rashid M.M."/>
            <person name="Khan S.A."/>
            <person name="Rahman M.S."/>
            <person name="Alam M."/>
        </authorList>
    </citation>
    <scope>NUCLEOTIDE SEQUENCE [LARGE SCALE GENOMIC DNA]</scope>
    <source>
        <strain evidence="16">cv. CVL-1</strain>
        <tissue evidence="15">Whole seedling</tissue>
    </source>
</reference>